<evidence type="ECO:0000313" key="1">
    <source>
        <dbReference type="EMBL" id="HJE25590.1"/>
    </source>
</evidence>
<evidence type="ECO:0000313" key="2">
    <source>
        <dbReference type="Proteomes" id="UP000742631"/>
    </source>
</evidence>
<protein>
    <submittedName>
        <fullName evidence="1">Uncharacterized protein</fullName>
    </submittedName>
</protein>
<sequence>MSLDRDLAVSRQRARPVDPSFRGLRALDRFGLGEKASRPPTREDMTTARRDGRHIGIDIRNTLSFEDVSSSLTPSPQFEVQNPIFVEAADRLAKAIDDR</sequence>
<proteinExistence type="predicted"/>
<dbReference type="EMBL" id="DYYG01000058">
    <property type="protein sequence ID" value="HJE25590.1"/>
    <property type="molecule type" value="Genomic_DNA"/>
</dbReference>
<comment type="caution">
    <text evidence="1">The sequence shown here is derived from an EMBL/GenBank/DDBJ whole genome shotgun (WGS) entry which is preliminary data.</text>
</comment>
<accession>A0A921E593</accession>
<name>A0A921E593_9HYPH</name>
<dbReference type="AlphaFoldDB" id="A0A921E593"/>
<organism evidence="1 2">
    <name type="scientific">Methylorubrum populi</name>
    <dbReference type="NCBI Taxonomy" id="223967"/>
    <lineage>
        <taxon>Bacteria</taxon>
        <taxon>Pseudomonadati</taxon>
        <taxon>Pseudomonadota</taxon>
        <taxon>Alphaproteobacteria</taxon>
        <taxon>Hyphomicrobiales</taxon>
        <taxon>Methylobacteriaceae</taxon>
        <taxon>Methylorubrum</taxon>
    </lineage>
</organism>
<reference evidence="1" key="2">
    <citation type="submission" date="2021-09" db="EMBL/GenBank/DDBJ databases">
        <authorList>
            <person name="Gilroy R."/>
        </authorList>
    </citation>
    <scope>NUCLEOTIDE SEQUENCE</scope>
    <source>
        <strain evidence="1">316</strain>
    </source>
</reference>
<dbReference type="Proteomes" id="UP000742631">
    <property type="component" value="Unassembled WGS sequence"/>
</dbReference>
<reference evidence="1" key="1">
    <citation type="journal article" date="2021" name="PeerJ">
        <title>Extensive microbial diversity within the chicken gut microbiome revealed by metagenomics and culture.</title>
        <authorList>
            <person name="Gilroy R."/>
            <person name="Ravi A."/>
            <person name="Getino M."/>
            <person name="Pursley I."/>
            <person name="Horton D.L."/>
            <person name="Alikhan N.F."/>
            <person name="Baker D."/>
            <person name="Gharbi K."/>
            <person name="Hall N."/>
            <person name="Watson M."/>
            <person name="Adriaenssens E.M."/>
            <person name="Foster-Nyarko E."/>
            <person name="Jarju S."/>
            <person name="Secka A."/>
            <person name="Antonio M."/>
            <person name="Oren A."/>
            <person name="Chaudhuri R.R."/>
            <person name="La Ragione R."/>
            <person name="Hildebrand F."/>
            <person name="Pallen M.J."/>
        </authorList>
    </citation>
    <scope>NUCLEOTIDE SEQUENCE</scope>
    <source>
        <strain evidence="1">316</strain>
    </source>
</reference>
<gene>
    <name evidence="1" type="ORF">K8W01_18240</name>
</gene>